<organism evidence="4 5">
    <name type="scientific">Anaerostipes rhamnosivorans</name>
    <dbReference type="NCBI Taxonomy" id="1229621"/>
    <lineage>
        <taxon>Bacteria</taxon>
        <taxon>Bacillati</taxon>
        <taxon>Bacillota</taxon>
        <taxon>Clostridia</taxon>
        <taxon>Lachnospirales</taxon>
        <taxon>Lachnospiraceae</taxon>
        <taxon>Anaerostipes</taxon>
    </lineage>
</organism>
<dbReference type="EMBL" id="CP040058">
    <property type="protein sequence ID" value="QCP35521.1"/>
    <property type="molecule type" value="Genomic_DNA"/>
</dbReference>
<feature type="chain" id="PRO_5038596809" evidence="2">
    <location>
        <begin position="21"/>
        <end position="97"/>
    </location>
</feature>
<feature type="domain" description="PTS EIIB type-2" evidence="3">
    <location>
        <begin position="4"/>
        <end position="97"/>
    </location>
</feature>
<dbReference type="SUPFAM" id="SSF52794">
    <property type="entry name" value="PTS system IIB component-like"/>
    <property type="match status" value="1"/>
</dbReference>
<evidence type="ECO:0000256" key="1">
    <source>
        <dbReference type="ARBA" id="ARBA00022679"/>
    </source>
</evidence>
<dbReference type="GO" id="GO:0008982">
    <property type="term" value="F:protein-N(PI)-phosphohistidine-sugar phosphotransferase activity"/>
    <property type="evidence" value="ECO:0007669"/>
    <property type="project" value="InterPro"/>
</dbReference>
<gene>
    <name evidence="4" type="ORF">AR1Y2_2067</name>
</gene>
<dbReference type="OrthoDB" id="7065341at2"/>
<dbReference type="InterPro" id="IPR036095">
    <property type="entry name" value="PTS_EIIB-like_sf"/>
</dbReference>
<dbReference type="InterPro" id="IPR003501">
    <property type="entry name" value="PTS_EIIB_2/3"/>
</dbReference>
<dbReference type="KEGG" id="arf:AR1Y2_2067"/>
<dbReference type="Proteomes" id="UP000298653">
    <property type="component" value="Chromosome"/>
</dbReference>
<keyword evidence="2" id="KW-0732">Signal</keyword>
<proteinExistence type="predicted"/>
<dbReference type="GO" id="GO:0009401">
    <property type="term" value="P:phosphoenolpyruvate-dependent sugar phosphotransferase system"/>
    <property type="evidence" value="ECO:0007669"/>
    <property type="project" value="InterPro"/>
</dbReference>
<dbReference type="Gene3D" id="3.40.50.2300">
    <property type="match status" value="1"/>
</dbReference>
<evidence type="ECO:0000313" key="5">
    <source>
        <dbReference type="Proteomes" id="UP000298653"/>
    </source>
</evidence>
<feature type="signal peptide" evidence="2">
    <location>
        <begin position="1"/>
        <end position="20"/>
    </location>
</feature>
<accession>A0A4P8IF65</accession>
<keyword evidence="5" id="KW-1185">Reference proteome</keyword>
<dbReference type="Pfam" id="PF02302">
    <property type="entry name" value="PTS_IIB"/>
    <property type="match status" value="1"/>
</dbReference>
<evidence type="ECO:0000256" key="2">
    <source>
        <dbReference type="SAM" id="SignalP"/>
    </source>
</evidence>
<name>A0A4P8IF65_9FIRM</name>
<keyword evidence="1" id="KW-0808">Transferase</keyword>
<reference evidence="4 5" key="1">
    <citation type="submission" date="2019-05" db="EMBL/GenBank/DDBJ databases">
        <title>Complete genome sequencing of Anaerostipes rhamnosivorans.</title>
        <authorList>
            <person name="Bui T.P.N."/>
            <person name="de Vos W.M."/>
        </authorList>
    </citation>
    <scope>NUCLEOTIDE SEQUENCE [LARGE SCALE GENOMIC DNA]</scope>
    <source>
        <strain evidence="4 5">1y2</strain>
    </source>
</reference>
<evidence type="ECO:0000313" key="4">
    <source>
        <dbReference type="EMBL" id="QCP35521.1"/>
    </source>
</evidence>
<protein>
    <submittedName>
        <fullName evidence="4">PTS system, galactitol-specific IIB component, putative</fullName>
    </submittedName>
</protein>
<dbReference type="RefSeq" id="WP_137328873.1">
    <property type="nucleotide sequence ID" value="NZ_CP040058.1"/>
</dbReference>
<evidence type="ECO:0000259" key="3">
    <source>
        <dbReference type="PROSITE" id="PS51099"/>
    </source>
</evidence>
<dbReference type="InterPro" id="IPR013011">
    <property type="entry name" value="PTS_EIIB_2"/>
</dbReference>
<sequence>MKKCKILCVCGSGTVSSAMVAGKITEQLNERGWEVHAVETSPNGVETALSGDTYDLIACVSPVYQDFGIPKVNAVGMLTGMSENQVIEECLKILDNK</sequence>
<dbReference type="AlphaFoldDB" id="A0A4P8IF65"/>
<dbReference type="PROSITE" id="PS51099">
    <property type="entry name" value="PTS_EIIB_TYPE_2"/>
    <property type="match status" value="1"/>
</dbReference>